<comment type="subcellular location">
    <subcellularLocation>
        <location evidence="1">Nucleus</location>
    </subcellularLocation>
</comment>
<name>A0A6A3AR30_HIBSY</name>
<dbReference type="PANTHER" id="PTHR12221">
    <property type="entry name" value="PESCADILLO - RELATED"/>
    <property type="match status" value="1"/>
</dbReference>
<feature type="compositionally biased region" description="Basic and acidic residues" evidence="2">
    <location>
        <begin position="1080"/>
        <end position="1103"/>
    </location>
</feature>
<feature type="compositionally biased region" description="Basic and acidic residues" evidence="2">
    <location>
        <begin position="375"/>
        <end position="394"/>
    </location>
</feature>
<feature type="compositionally biased region" description="Acidic residues" evidence="2">
    <location>
        <begin position="405"/>
        <end position="415"/>
    </location>
</feature>
<feature type="region of interest" description="Disordered" evidence="2">
    <location>
        <begin position="1030"/>
        <end position="1068"/>
    </location>
</feature>
<feature type="region of interest" description="Disordered" evidence="2">
    <location>
        <begin position="373"/>
        <end position="423"/>
    </location>
</feature>
<dbReference type="Pfam" id="PF06732">
    <property type="entry name" value="Pescadillo_N"/>
    <property type="match status" value="1"/>
</dbReference>
<proteinExistence type="predicted"/>
<dbReference type="GO" id="GO:0070545">
    <property type="term" value="C:PeBoW complex"/>
    <property type="evidence" value="ECO:0007669"/>
    <property type="project" value="TreeGrafter"/>
</dbReference>
<comment type="caution">
    <text evidence="3">The sequence shown here is derived from an EMBL/GenBank/DDBJ whole genome shotgun (WGS) entry which is preliminary data.</text>
</comment>
<accession>A0A6A3AR30</accession>
<reference evidence="3" key="1">
    <citation type="submission" date="2019-09" db="EMBL/GenBank/DDBJ databases">
        <title>Draft genome information of white flower Hibiscus syriacus.</title>
        <authorList>
            <person name="Kim Y.-M."/>
        </authorList>
    </citation>
    <scope>NUCLEOTIDE SEQUENCE [LARGE SCALE GENOMIC DNA]</scope>
    <source>
        <strain evidence="3">YM2019G1</strain>
    </source>
</reference>
<dbReference type="InterPro" id="IPR010613">
    <property type="entry name" value="PES"/>
</dbReference>
<keyword evidence="4" id="KW-1185">Reference proteome</keyword>
<evidence type="ECO:0000313" key="3">
    <source>
        <dbReference type="EMBL" id="KAE8706696.1"/>
    </source>
</evidence>
<evidence type="ECO:0000256" key="2">
    <source>
        <dbReference type="SAM" id="MobiDB-lite"/>
    </source>
</evidence>
<feature type="compositionally biased region" description="Basic and acidic residues" evidence="2">
    <location>
        <begin position="131"/>
        <end position="145"/>
    </location>
</feature>
<feature type="region of interest" description="Disordered" evidence="2">
    <location>
        <begin position="1080"/>
        <end position="1113"/>
    </location>
</feature>
<gene>
    <name evidence="3" type="ORF">F3Y22_tig00110388pilonHSYRG00059</name>
</gene>
<feature type="region of interest" description="Disordered" evidence="2">
    <location>
        <begin position="121"/>
        <end position="173"/>
    </location>
</feature>
<feature type="compositionally biased region" description="Basic residues" evidence="2">
    <location>
        <begin position="1104"/>
        <end position="1113"/>
    </location>
</feature>
<sequence length="1113" mass="126445">MGSRFAYEDDESLDEEQEEGLTIDERYAYLIEGFLFHAKRLGKLEEISTSWEIRVIRLEKVEKEAKETQGVMELCLDKLKSMEDMFKDETHRVVNELEIVRESNAHDVECIQDLIGGTRTRGNARVRARPMPRDRGNSGGDREDVQQGDGKGSSLNGKDESSTVRNKESHREIITRLRCPEKNHLTVIVMGIDEPEGEVGRLGAIVSVNTVKKGNDAIASVNTVKKGNGATTSEKAVKPRKGLGSIVRVNTARPRERRCMTADVKAVKLEKRPSVIAYDNVARPESGATTSSKVVEGGEHKGTLKEYVSQFKKLMLRVLSLTEEDGFFTFMFGLKPWAKKILERKEVNELYKALTSTESIREFGVNKNNTSKAKLKAEDSNKGIRDEGKLKDDECSSSSGSESPLNDEPDNESGEDVCRLNTSTSVKDVKPRVRVEQINGHQIKMPKVLQDYPRGAKSSKVKDEPMIELSKEEDEHRIKEALRLGSIRFVSAKASGSKVQEELSVSEEFAKHARVEIIASETIIRKWSNEVFTKDVQVKNNPSKTIRQKSKGAKTLRDKATMEKLPIWIVKLHATEANASSSYGRTAISQCAEKSPSLLSFKRQQVYATIVARCVLNGFQDLAIEWLAKLASTRHFNLGKKKEGNAARYVTRSQAIKILQVSLWDFSFATCRMLTEAKKNGELAKLFMSRAPSYKLDVVIRDRYPTFIDALRDLDDPLTMMHLFAMLPAIDRLKIEVKRIHNCRSYIPCPAILGPLSGCHEWQAYISRTHKLRKIFVAVKGIYYQAEVDGKKITWLAPLARQQVLTNDIDFNVMLTFLEFYETLLGFVNFQLYHFINVKYPPILDPRLEALAADLYALSRYFDANHRASVQEPQVAGSSSSEQEQEESNLNLAQLQHQLPANEPGALMHLVQDASSERRWSYQGLFRESPCFSSFLLLEVLFLGKEMELRFMKLMIALLIRLWTDHPKDMFTFQENKFNHMCNIAVFANRNPPPHLSPFVDDEAEALKICWQKGVNRTEAMEAAEKKRQGISSINKLNSEDTESKEQFLPDVEEPSVKDPSRLMMSRKKRRLAEAIEIGKQRKKDHVERLEERKRNIDAAQKLEKKHKKAQHS</sequence>
<organism evidence="3 4">
    <name type="scientific">Hibiscus syriacus</name>
    <name type="common">Rose of Sharon</name>
    <dbReference type="NCBI Taxonomy" id="106335"/>
    <lineage>
        <taxon>Eukaryota</taxon>
        <taxon>Viridiplantae</taxon>
        <taxon>Streptophyta</taxon>
        <taxon>Embryophyta</taxon>
        <taxon>Tracheophyta</taxon>
        <taxon>Spermatophyta</taxon>
        <taxon>Magnoliopsida</taxon>
        <taxon>eudicotyledons</taxon>
        <taxon>Gunneridae</taxon>
        <taxon>Pentapetalae</taxon>
        <taxon>rosids</taxon>
        <taxon>malvids</taxon>
        <taxon>Malvales</taxon>
        <taxon>Malvaceae</taxon>
        <taxon>Malvoideae</taxon>
        <taxon>Hibiscus</taxon>
    </lineage>
</organism>
<feature type="compositionally biased region" description="Basic and acidic residues" evidence="2">
    <location>
        <begin position="1038"/>
        <end position="1048"/>
    </location>
</feature>
<evidence type="ECO:0000256" key="1">
    <source>
        <dbReference type="ARBA" id="ARBA00004123"/>
    </source>
</evidence>
<dbReference type="GO" id="GO:0003723">
    <property type="term" value="F:RNA binding"/>
    <property type="evidence" value="ECO:0007669"/>
    <property type="project" value="TreeGrafter"/>
</dbReference>
<dbReference type="AlphaFoldDB" id="A0A6A3AR30"/>
<evidence type="ECO:0000313" key="4">
    <source>
        <dbReference type="Proteomes" id="UP000436088"/>
    </source>
</evidence>
<dbReference type="GO" id="GO:0000463">
    <property type="term" value="P:maturation of LSU-rRNA from tricistronic rRNA transcript (SSU-rRNA, 5.8S rRNA, LSU-rRNA)"/>
    <property type="evidence" value="ECO:0007669"/>
    <property type="project" value="TreeGrafter"/>
</dbReference>
<dbReference type="EMBL" id="VEPZ02000967">
    <property type="protein sequence ID" value="KAE8706696.1"/>
    <property type="molecule type" value="Genomic_DNA"/>
</dbReference>
<feature type="compositionally biased region" description="Basic and acidic residues" evidence="2">
    <location>
        <begin position="157"/>
        <end position="173"/>
    </location>
</feature>
<protein>
    <submittedName>
        <fullName evidence="3">Chitinase A</fullName>
    </submittedName>
</protein>
<dbReference type="Proteomes" id="UP000436088">
    <property type="component" value="Unassembled WGS sequence"/>
</dbReference>
<dbReference type="PANTHER" id="PTHR12221:SF6">
    <property type="entry name" value="PESCADILLO HOMOLOG"/>
    <property type="match status" value="1"/>
</dbReference>